<dbReference type="PROSITE" id="PS00356">
    <property type="entry name" value="HTH_LACI_1"/>
    <property type="match status" value="1"/>
</dbReference>
<dbReference type="PANTHER" id="PTHR30146">
    <property type="entry name" value="LACI-RELATED TRANSCRIPTIONAL REPRESSOR"/>
    <property type="match status" value="1"/>
</dbReference>
<dbReference type="PROSITE" id="PS50932">
    <property type="entry name" value="HTH_LACI_2"/>
    <property type="match status" value="1"/>
</dbReference>
<evidence type="ECO:0000256" key="3">
    <source>
        <dbReference type="ARBA" id="ARBA00023163"/>
    </source>
</evidence>
<accession>A0A2M8H4Z1</accession>
<dbReference type="AlphaFoldDB" id="A0A2M8H4Z1"/>
<feature type="domain" description="HTH lacI-type" evidence="4">
    <location>
        <begin position="2"/>
        <end position="58"/>
    </location>
</feature>
<dbReference type="PANTHER" id="PTHR30146:SF149">
    <property type="entry name" value="HTH-TYPE TRANSCRIPTIONAL REGULATOR EBGR"/>
    <property type="match status" value="1"/>
</dbReference>
<dbReference type="InterPro" id="IPR000843">
    <property type="entry name" value="HTH_LacI"/>
</dbReference>
<comment type="caution">
    <text evidence="5">The sequence shown here is derived from an EMBL/GenBank/DDBJ whole genome shotgun (WGS) entry which is preliminary data.</text>
</comment>
<evidence type="ECO:0000256" key="2">
    <source>
        <dbReference type="ARBA" id="ARBA00023125"/>
    </source>
</evidence>
<dbReference type="GO" id="GO:0003700">
    <property type="term" value="F:DNA-binding transcription factor activity"/>
    <property type="evidence" value="ECO:0007669"/>
    <property type="project" value="TreeGrafter"/>
</dbReference>
<dbReference type="Pfam" id="PF00356">
    <property type="entry name" value="LacI"/>
    <property type="match status" value="1"/>
</dbReference>
<evidence type="ECO:0000256" key="1">
    <source>
        <dbReference type="ARBA" id="ARBA00023015"/>
    </source>
</evidence>
<dbReference type="EMBL" id="PGCP01000038">
    <property type="protein sequence ID" value="PJC91622.1"/>
    <property type="molecule type" value="Genomic_DNA"/>
</dbReference>
<gene>
    <name evidence="5" type="ORF">CUC44_18525</name>
</gene>
<dbReference type="InterPro" id="IPR028082">
    <property type="entry name" value="Peripla_BP_I"/>
</dbReference>
<dbReference type="OrthoDB" id="5681588at2"/>
<dbReference type="CDD" id="cd01544">
    <property type="entry name" value="PBP1_GalR"/>
    <property type="match status" value="1"/>
</dbReference>
<proteinExistence type="predicted"/>
<keyword evidence="2" id="KW-0238">DNA-binding</keyword>
<organism evidence="5 6">
    <name type="scientific">Aeromonas lusitana</name>
    <dbReference type="NCBI Taxonomy" id="931529"/>
    <lineage>
        <taxon>Bacteria</taxon>
        <taxon>Pseudomonadati</taxon>
        <taxon>Pseudomonadota</taxon>
        <taxon>Gammaproteobacteria</taxon>
        <taxon>Aeromonadales</taxon>
        <taxon>Aeromonadaceae</taxon>
        <taxon>Aeromonas</taxon>
    </lineage>
</organism>
<protein>
    <submittedName>
        <fullName evidence="5">Transcriptional regulator EbgR</fullName>
    </submittedName>
</protein>
<evidence type="ECO:0000259" key="4">
    <source>
        <dbReference type="PROSITE" id="PS50932"/>
    </source>
</evidence>
<name>A0A2M8H4Z1_9GAMM</name>
<dbReference type="SMART" id="SM00354">
    <property type="entry name" value="HTH_LACI"/>
    <property type="match status" value="1"/>
</dbReference>
<sequence length="323" mass="35978">MATLKEIAQEAGVSQATVSRVLNEDPTLSVKEETRHKIFEIAERLEYKTSSARKGVHKNKLHFLAVYAYPQSTEVNDPYYLAIRYGIETQCARLNIELTHFYNGAEGRDLCAVDGILVIGHLPAERLAALYSLSAQLVFIDCRSEGEYDSVDVDLALISQQVVDFFMAQGHGRIGYIGGQDELPDLRELAFLDYGQRLGVVQQSDLYRGDFSSASGYRLAKEMLAGDWPRALFVASDSIAIGVLRAIHEKGLAIPQQIELISVNDIPTAKFTFPPLSTVRIHSELMGSQGVNLLVERLRDEREVPLRVLVPSRLTLRGTTRQV</sequence>
<dbReference type="Pfam" id="PF13377">
    <property type="entry name" value="Peripla_BP_3"/>
    <property type="match status" value="1"/>
</dbReference>
<dbReference type="CDD" id="cd01392">
    <property type="entry name" value="HTH_LacI"/>
    <property type="match status" value="1"/>
</dbReference>
<dbReference type="Gene3D" id="3.40.50.2300">
    <property type="match status" value="2"/>
</dbReference>
<keyword evidence="1" id="KW-0805">Transcription regulation</keyword>
<evidence type="ECO:0000313" key="6">
    <source>
        <dbReference type="Proteomes" id="UP000232060"/>
    </source>
</evidence>
<dbReference type="PRINTS" id="PR00036">
    <property type="entry name" value="HTHLACI"/>
</dbReference>
<reference evidence="5 6" key="1">
    <citation type="submission" date="2017-11" db="EMBL/GenBank/DDBJ databases">
        <title>Draft genome sequence of environmental isolate Aeromonas lusitania sp. nov. MDC 2473.</title>
        <authorList>
            <person name="Colston S.M."/>
            <person name="Navarro A."/>
            <person name="Martinez-Murcia A.J."/>
            <person name="Graf J."/>
        </authorList>
    </citation>
    <scope>NUCLEOTIDE SEQUENCE [LARGE SCALE GENOMIC DNA]</scope>
    <source>
        <strain evidence="5 6">MDC 2473</strain>
    </source>
</reference>
<dbReference type="InterPro" id="IPR010982">
    <property type="entry name" value="Lambda_DNA-bd_dom_sf"/>
</dbReference>
<dbReference type="GO" id="GO:0000976">
    <property type="term" value="F:transcription cis-regulatory region binding"/>
    <property type="evidence" value="ECO:0007669"/>
    <property type="project" value="TreeGrafter"/>
</dbReference>
<dbReference type="Proteomes" id="UP000232060">
    <property type="component" value="Unassembled WGS sequence"/>
</dbReference>
<keyword evidence="6" id="KW-1185">Reference proteome</keyword>
<dbReference type="NCBIfam" id="NF007665">
    <property type="entry name" value="PRK10339.1"/>
    <property type="match status" value="1"/>
</dbReference>
<keyword evidence="3" id="KW-0804">Transcription</keyword>
<dbReference type="RefSeq" id="WP_100861340.1">
    <property type="nucleotide sequence ID" value="NZ_PGCP01000038.1"/>
</dbReference>
<dbReference type="SUPFAM" id="SSF53822">
    <property type="entry name" value="Periplasmic binding protein-like I"/>
    <property type="match status" value="1"/>
</dbReference>
<dbReference type="InterPro" id="IPR046335">
    <property type="entry name" value="LacI/GalR-like_sensor"/>
</dbReference>
<evidence type="ECO:0000313" key="5">
    <source>
        <dbReference type="EMBL" id="PJC91622.1"/>
    </source>
</evidence>
<dbReference type="Gene3D" id="1.10.260.40">
    <property type="entry name" value="lambda repressor-like DNA-binding domains"/>
    <property type="match status" value="1"/>
</dbReference>
<dbReference type="SUPFAM" id="SSF47413">
    <property type="entry name" value="lambda repressor-like DNA-binding domains"/>
    <property type="match status" value="1"/>
</dbReference>